<dbReference type="InterPro" id="IPR035647">
    <property type="entry name" value="EFG_III/V"/>
</dbReference>
<dbReference type="GO" id="GO:0003746">
    <property type="term" value="F:translation elongation factor activity"/>
    <property type="evidence" value="ECO:0007669"/>
    <property type="project" value="UniProtKB-UniRule"/>
</dbReference>
<dbReference type="SMART" id="SM00838">
    <property type="entry name" value="EFG_C"/>
    <property type="match status" value="1"/>
</dbReference>
<dbReference type="FunFam" id="2.40.30.10:FF:000022">
    <property type="entry name" value="Elongation factor G, mitochondrial"/>
    <property type="match status" value="1"/>
</dbReference>
<comment type="pathway">
    <text evidence="11">Protein biosynthesis; polypeptide chain elongation.</text>
</comment>
<dbReference type="PANTHER" id="PTHR43636">
    <property type="entry name" value="ELONGATION FACTOR G, MITOCHONDRIAL"/>
    <property type="match status" value="1"/>
</dbReference>
<dbReference type="InterPro" id="IPR009022">
    <property type="entry name" value="EFG_III"/>
</dbReference>
<dbReference type="PANTHER" id="PTHR43636:SF2">
    <property type="entry name" value="ELONGATION FACTOR G, MITOCHONDRIAL"/>
    <property type="match status" value="1"/>
</dbReference>
<keyword evidence="7 11" id="KW-0496">Mitochondrion</keyword>
<dbReference type="FunFam" id="3.90.1170.10:FF:000002">
    <property type="entry name" value="60S ribosomal protein L10"/>
    <property type="match status" value="1"/>
</dbReference>
<evidence type="ECO:0000256" key="6">
    <source>
        <dbReference type="ARBA" id="ARBA00022980"/>
    </source>
</evidence>
<dbReference type="HAMAP" id="MF_00054_B">
    <property type="entry name" value="EF_G_EF_2_B"/>
    <property type="match status" value="1"/>
</dbReference>
<keyword evidence="8 11" id="KW-0342">GTP-binding</keyword>
<dbReference type="PROSITE" id="PS51722">
    <property type="entry name" value="G_TR_2"/>
    <property type="match status" value="1"/>
</dbReference>
<dbReference type="Gene3D" id="3.40.50.300">
    <property type="entry name" value="P-loop containing nucleotide triphosphate hydrolases"/>
    <property type="match status" value="1"/>
</dbReference>
<dbReference type="NCBIfam" id="TIGR00279">
    <property type="entry name" value="uL16_euk_arch"/>
    <property type="match status" value="1"/>
</dbReference>
<protein>
    <recommendedName>
        <fullName evidence="11">Elongation factor G, mitochondrial</fullName>
        <shortName evidence="11">EF-Gmt</shortName>
    </recommendedName>
    <alternativeName>
        <fullName evidence="11">Elongation factor G 1, mitochondrial</fullName>
        <shortName evidence="11">mEF-G 1</shortName>
    </alternativeName>
    <alternativeName>
        <fullName evidence="11">Elongation factor G1</fullName>
    </alternativeName>
</protein>
<evidence type="ECO:0000256" key="7">
    <source>
        <dbReference type="ARBA" id="ARBA00023128"/>
    </source>
</evidence>
<evidence type="ECO:0000256" key="1">
    <source>
        <dbReference type="ARBA" id="ARBA00005870"/>
    </source>
</evidence>
<organism evidence="13 14">
    <name type="scientific">Meloidogyne javanica</name>
    <name type="common">Root-knot nematode worm</name>
    <dbReference type="NCBI Taxonomy" id="6303"/>
    <lineage>
        <taxon>Eukaryota</taxon>
        <taxon>Metazoa</taxon>
        <taxon>Ecdysozoa</taxon>
        <taxon>Nematoda</taxon>
        <taxon>Chromadorea</taxon>
        <taxon>Rhabditida</taxon>
        <taxon>Tylenchina</taxon>
        <taxon>Tylenchomorpha</taxon>
        <taxon>Tylenchoidea</taxon>
        <taxon>Meloidogynidae</taxon>
        <taxon>Meloidogyninae</taxon>
        <taxon>Meloidogyne</taxon>
        <taxon>Meloidogyne incognita group</taxon>
    </lineage>
</organism>
<dbReference type="SUPFAM" id="SSF50978">
    <property type="entry name" value="WD40 repeat-like"/>
    <property type="match status" value="1"/>
</dbReference>
<dbReference type="InterPro" id="IPR041095">
    <property type="entry name" value="EFG_II"/>
</dbReference>
<dbReference type="Pfam" id="PF00252">
    <property type="entry name" value="Ribosomal_L16"/>
    <property type="match status" value="1"/>
</dbReference>
<dbReference type="Gene3D" id="3.30.230.10">
    <property type="match status" value="1"/>
</dbReference>
<reference evidence="14" key="1">
    <citation type="submission" date="2022-11" db="UniProtKB">
        <authorList>
            <consortium name="WormBaseParasite"/>
        </authorList>
    </citation>
    <scope>IDENTIFICATION</scope>
</reference>
<dbReference type="WBParaSite" id="scaffold34678_cov264.g21544">
    <property type="protein sequence ID" value="scaffold34678_cov264.g21544"/>
    <property type="gene ID" value="scaffold34678_cov264.g21544"/>
</dbReference>
<feature type="binding site" evidence="11">
    <location>
        <begin position="139"/>
        <end position="142"/>
    </location>
    <ligand>
        <name>GTP</name>
        <dbReference type="ChEBI" id="CHEBI:37565"/>
    </ligand>
</feature>
<dbReference type="Gene3D" id="2.40.30.10">
    <property type="entry name" value="Translation factors"/>
    <property type="match status" value="1"/>
</dbReference>
<dbReference type="Pfam" id="PF00400">
    <property type="entry name" value="WD40"/>
    <property type="match status" value="2"/>
</dbReference>
<accession>A0A915MCT0</accession>
<keyword evidence="6" id="KW-0689">Ribosomal protein</keyword>
<dbReference type="InterPro" id="IPR027417">
    <property type="entry name" value="P-loop_NTPase"/>
</dbReference>
<dbReference type="CDD" id="cd04091">
    <property type="entry name" value="mtEFG1_II_like"/>
    <property type="match status" value="1"/>
</dbReference>
<dbReference type="SUPFAM" id="SSF54686">
    <property type="entry name" value="Ribosomal protein L16p/L10e"/>
    <property type="match status" value="1"/>
</dbReference>
<dbReference type="CDD" id="cd01433">
    <property type="entry name" value="Ribosomal_L16_L10e"/>
    <property type="match status" value="1"/>
</dbReference>
<dbReference type="NCBIfam" id="TIGR00231">
    <property type="entry name" value="small_GTP"/>
    <property type="match status" value="1"/>
</dbReference>
<dbReference type="InterPro" id="IPR000795">
    <property type="entry name" value="T_Tr_GTP-bd_dom"/>
</dbReference>
<dbReference type="Proteomes" id="UP000887561">
    <property type="component" value="Unplaced"/>
</dbReference>
<comment type="function">
    <text evidence="11">Mitochondrial GTPase that catalyzes the GTP-dependent ribosomal translocation step during translation elongation. During this step, the ribosome changes from the pre-translocational (PRE) to the post-translocational (POST) state as the newly formed A-site-bound peptidyl-tRNA and P-site-bound deacylated tRNA move to the P and E sites, respectively. Catalyzes the coordinated movement of the two tRNA molecules, the mRNA and conformational changes in the ribosome.</text>
</comment>
<dbReference type="InterPro" id="IPR016180">
    <property type="entry name" value="Ribosomal_uL16_dom"/>
</dbReference>
<evidence type="ECO:0000256" key="5">
    <source>
        <dbReference type="ARBA" id="ARBA00022917"/>
    </source>
</evidence>
<dbReference type="Pfam" id="PF00679">
    <property type="entry name" value="EFG_C"/>
    <property type="match status" value="1"/>
</dbReference>
<comment type="similarity">
    <text evidence="2">Belongs to the universal ribosomal protein uL16 family.</text>
</comment>
<dbReference type="Pfam" id="PF03764">
    <property type="entry name" value="EFG_IV"/>
    <property type="match status" value="1"/>
</dbReference>
<dbReference type="Gene3D" id="2.130.10.10">
    <property type="entry name" value="YVTN repeat-like/Quinoprotein amine dehydrogenase"/>
    <property type="match status" value="1"/>
</dbReference>
<evidence type="ECO:0000259" key="12">
    <source>
        <dbReference type="PROSITE" id="PS51722"/>
    </source>
</evidence>
<dbReference type="InterPro" id="IPR015943">
    <property type="entry name" value="WD40/YVTN_repeat-like_dom_sf"/>
</dbReference>
<evidence type="ECO:0000313" key="13">
    <source>
        <dbReference type="Proteomes" id="UP000887561"/>
    </source>
</evidence>
<comment type="subcellular location">
    <subcellularLocation>
        <location evidence="11">Mitochondrion</location>
    </subcellularLocation>
</comment>
<dbReference type="InterPro" id="IPR000640">
    <property type="entry name" value="EFG_V-like"/>
</dbReference>
<proteinExistence type="inferred from homology"/>
<sequence length="1146" mass="130334">MLIFDITHKRSSRKGISAHIDSGKTTVTERILYYAGKIDAMHEVKGKDKVGATMDFMELERQRGITIQSAATYVDWHGTNINIIDTPGHVDFTVEVERALRVLDGAVLVLCGVGGVQSQTFTVNRQLRRYNVPFICFINKLDRVGANPQNALLGVRSKLNHNAAFIQMPIGLESQFKGVIDLIEEHAVFNASDDGSELRAEEIPKEHRAEASDLRQQLLESLSNCDDLIADIYLQDKIPSPEEIKAAIRRSTINRTFVPVLMGSALKNKGVQQMIDSVVHYLPNPSEVKNFANLYDSEENFEKIFMCPDRISDPKLLKPFIGLAFKLEAGRTFFRIYQGRLSKGDTIYATRDGRKVKISKLVRMHANNMMEIDVAYAGDICAVLGLECASGETFCSDPSMNVHCVSLNLLSLYDSYLFSNFQESMFIPDPVISMSIKPTSKVISDTFLSALKRFSNEDPTFHMEYRKDHRETIISGMGELHLEIYAQRMKNEFDCPVELGQPAVSYKETLKTPYRFNFRHKKQTGGHGQFGEIEGVINPQPPERNTIVEFTDNSVGEGVPKKFMSSLRKGLEAITKEGPLIKAPVTGIEVILQDGKTHIVDTTDIAMIVTMMNMMREAYERASWILLEPVVKVECVVPMEFESQVVKTLIERKGIVTATATGAEYSTLECEAPLREMFGYSTILRTQTQGKGEFTMEFKRYTPVEPYIQDEDPSQPELFATASNYLRIFRYHPNRDFNQIPITLECELYSAIEGSQKTQLIAHEKPVHDIAFAKLDSGGRDQFATAGADGSVRLFDLRSLQHSTILYEDPEKRMLNHVAWNKREHTKLATVAHESFEVVILDIRVPCRPLARFGNHRGFINGIAWAPHSTVHICTAGSDRQALIWQMNHFNRDEPILAYTAEGEINQIHWSNNFHQWISICFNKNMEILRLKMGRRPARCYRYIKNKPYPKSRFCRGVPDPKIRIFDLGRKRATVDEFPCCVHMISNEREHLSSEALEAARICANKYMVKNCGKDGFHMRVRIHPFHVIRINKMLSCAGADRLQTGMRGAFGKPQGLVARVGIGTVLMSVRVRDQHQAHALEAFRRAKFKFPGRQYIVVSRKWGFTQFDREVYENYRKEGRVVPDGVHCKLIREHGPLTRWIKNPI</sequence>
<dbReference type="InterPro" id="IPR036322">
    <property type="entry name" value="WD40_repeat_dom_sf"/>
</dbReference>
<dbReference type="AlphaFoldDB" id="A0A915MCT0"/>
<dbReference type="InterPro" id="IPR031157">
    <property type="entry name" value="G_TR_CS"/>
</dbReference>
<dbReference type="InterPro" id="IPR018255">
    <property type="entry name" value="Ribosomal_uL16_CS_euk_arc"/>
</dbReference>
<dbReference type="SUPFAM" id="SSF54211">
    <property type="entry name" value="Ribosomal protein S5 domain 2-like"/>
    <property type="match status" value="1"/>
</dbReference>
<keyword evidence="4 11" id="KW-0251">Elongation factor</keyword>
<keyword evidence="5 11" id="KW-0648">Protein biosynthesis</keyword>
<dbReference type="FunFam" id="3.40.50.300:FF:000029">
    <property type="entry name" value="Elongation factor G"/>
    <property type="match status" value="1"/>
</dbReference>
<dbReference type="InterPro" id="IPR005225">
    <property type="entry name" value="Small_GTP-bd"/>
</dbReference>
<dbReference type="GO" id="GO:0005739">
    <property type="term" value="C:mitochondrion"/>
    <property type="evidence" value="ECO:0007669"/>
    <property type="project" value="UniProtKB-SubCell"/>
</dbReference>
<feature type="binding site" evidence="11">
    <location>
        <begin position="18"/>
        <end position="25"/>
    </location>
    <ligand>
        <name>GTP</name>
        <dbReference type="ChEBI" id="CHEBI:37565"/>
    </ligand>
</feature>
<dbReference type="GO" id="GO:0003924">
    <property type="term" value="F:GTPase activity"/>
    <property type="evidence" value="ECO:0007669"/>
    <property type="project" value="UniProtKB-UniRule"/>
</dbReference>
<dbReference type="SMART" id="SM00320">
    <property type="entry name" value="WD40"/>
    <property type="match status" value="2"/>
</dbReference>
<dbReference type="GO" id="GO:0005840">
    <property type="term" value="C:ribosome"/>
    <property type="evidence" value="ECO:0007669"/>
    <property type="project" value="UniProtKB-KW"/>
</dbReference>
<comment type="similarity">
    <text evidence="11">Belongs to the GTP-binding elongation factor family. EF-G/EF-2 subfamily.</text>
</comment>
<dbReference type="PROSITE" id="PS01257">
    <property type="entry name" value="RIBOSOMAL_L10E"/>
    <property type="match status" value="1"/>
</dbReference>
<dbReference type="PRINTS" id="PR00315">
    <property type="entry name" value="ELONGATNFCT"/>
</dbReference>
<dbReference type="NCBIfam" id="NF003239">
    <property type="entry name" value="PRK04199.1-4"/>
    <property type="match status" value="1"/>
</dbReference>
<dbReference type="InterPro" id="IPR004161">
    <property type="entry name" value="EFTu-like_2"/>
</dbReference>
<keyword evidence="13" id="KW-1185">Reference proteome</keyword>
<dbReference type="FunFam" id="3.30.70.240:FF:000001">
    <property type="entry name" value="Elongation factor G"/>
    <property type="match status" value="1"/>
</dbReference>
<dbReference type="Pfam" id="PF00009">
    <property type="entry name" value="GTP_EFTU"/>
    <property type="match status" value="1"/>
</dbReference>
<keyword evidence="9" id="KW-0687">Ribonucleoprotein</keyword>
<evidence type="ECO:0000256" key="9">
    <source>
        <dbReference type="ARBA" id="ARBA00023274"/>
    </source>
</evidence>
<dbReference type="SMART" id="SM00889">
    <property type="entry name" value="EFG_IV"/>
    <property type="match status" value="1"/>
</dbReference>
<dbReference type="Gene3D" id="3.30.70.240">
    <property type="match status" value="1"/>
</dbReference>
<dbReference type="GO" id="GO:0003735">
    <property type="term" value="F:structural constituent of ribosome"/>
    <property type="evidence" value="ECO:0007669"/>
    <property type="project" value="InterPro"/>
</dbReference>
<dbReference type="InterPro" id="IPR014721">
    <property type="entry name" value="Ribsml_uS5_D2-typ_fold_subgr"/>
</dbReference>
<dbReference type="InterPro" id="IPR009000">
    <property type="entry name" value="Transl_B-barrel_sf"/>
</dbReference>
<feature type="binding site" evidence="11">
    <location>
        <begin position="85"/>
        <end position="89"/>
    </location>
    <ligand>
        <name>GTP</name>
        <dbReference type="ChEBI" id="CHEBI:37565"/>
    </ligand>
</feature>
<dbReference type="InterPro" id="IPR001680">
    <property type="entry name" value="WD40_rpt"/>
</dbReference>
<evidence type="ECO:0000256" key="4">
    <source>
        <dbReference type="ARBA" id="ARBA00022768"/>
    </source>
</evidence>
<dbReference type="FunFam" id="3.30.70.870:FF:000001">
    <property type="entry name" value="Elongation factor G"/>
    <property type="match status" value="1"/>
</dbReference>
<name>A0A915MCT0_MELJA</name>
<dbReference type="CDD" id="cd01886">
    <property type="entry name" value="EF-G"/>
    <property type="match status" value="1"/>
</dbReference>
<dbReference type="Pfam" id="PF14492">
    <property type="entry name" value="EFG_III"/>
    <property type="match status" value="1"/>
</dbReference>
<feature type="domain" description="Tr-type G" evidence="12">
    <location>
        <begin position="9"/>
        <end position="286"/>
    </location>
</feature>
<dbReference type="InterPro" id="IPR036920">
    <property type="entry name" value="Ribosomal_uL16_sf"/>
</dbReference>
<dbReference type="InterPro" id="IPR004540">
    <property type="entry name" value="Transl_elong_EFG/EF2"/>
</dbReference>
<evidence type="ECO:0000256" key="2">
    <source>
        <dbReference type="ARBA" id="ARBA00008931"/>
    </source>
</evidence>
<dbReference type="SUPFAM" id="SSF50447">
    <property type="entry name" value="Translation proteins"/>
    <property type="match status" value="1"/>
</dbReference>
<evidence type="ECO:0000313" key="14">
    <source>
        <dbReference type="WBParaSite" id="scaffold34678_cov264.g21544"/>
    </source>
</evidence>
<comment type="subunit">
    <text evidence="10">Component of the large ribosomal subunit. Mature ribosomes consist of a small (40S) and a large (60S) subunit. The 40S subunit contains about 33 different proteins and 1 molecule of RNA (18S). The 60S subunit contains about 49 different proteins and 3 molecules of RNA (28S, 5.8S and 5S).</text>
</comment>
<dbReference type="SUPFAM" id="SSF52540">
    <property type="entry name" value="P-loop containing nucleoside triphosphate hydrolases"/>
    <property type="match status" value="1"/>
</dbReference>
<comment type="similarity">
    <text evidence="1">Belongs to the TRAFAC class translation factor GTPase superfamily. Classic translation factor GTPase family. EF-G/EF-2 subfamily.</text>
</comment>
<dbReference type="GO" id="GO:0070125">
    <property type="term" value="P:mitochondrial translational elongation"/>
    <property type="evidence" value="ECO:0007669"/>
    <property type="project" value="UniProtKB-UniRule"/>
</dbReference>
<dbReference type="InterPro" id="IPR005517">
    <property type="entry name" value="Transl_elong_EFG/EF2_IV"/>
</dbReference>
<dbReference type="SUPFAM" id="SSF54980">
    <property type="entry name" value="EF-G C-terminal domain-like"/>
    <property type="match status" value="2"/>
</dbReference>
<dbReference type="GO" id="GO:0005525">
    <property type="term" value="F:GTP binding"/>
    <property type="evidence" value="ECO:0007669"/>
    <property type="project" value="UniProtKB-UniRule"/>
</dbReference>
<dbReference type="InterPro" id="IPR020568">
    <property type="entry name" value="Ribosomal_Su5_D2-typ_SF"/>
</dbReference>
<dbReference type="Pfam" id="PF03144">
    <property type="entry name" value="GTP_EFTU_D2"/>
    <property type="match status" value="1"/>
</dbReference>
<dbReference type="PROSITE" id="PS00301">
    <property type="entry name" value="G_TR_1"/>
    <property type="match status" value="1"/>
</dbReference>
<dbReference type="GO" id="GO:1990904">
    <property type="term" value="C:ribonucleoprotein complex"/>
    <property type="evidence" value="ECO:0007669"/>
    <property type="project" value="UniProtKB-KW"/>
</dbReference>
<dbReference type="InterPro" id="IPR001197">
    <property type="entry name" value="Ribosomal_uL16_euk_arch"/>
</dbReference>
<dbReference type="CDD" id="cd16262">
    <property type="entry name" value="EFG_III"/>
    <property type="match status" value="1"/>
</dbReference>
<evidence type="ECO:0000256" key="3">
    <source>
        <dbReference type="ARBA" id="ARBA00022741"/>
    </source>
</evidence>
<dbReference type="InterPro" id="IPR047873">
    <property type="entry name" value="Ribosomal_uL16"/>
</dbReference>
<dbReference type="NCBIfam" id="TIGR00484">
    <property type="entry name" value="EF-G"/>
    <property type="match status" value="1"/>
</dbReference>
<keyword evidence="3 11" id="KW-0547">Nucleotide-binding</keyword>
<dbReference type="Gene3D" id="3.90.1170.10">
    <property type="entry name" value="Ribosomal protein L10e/L16"/>
    <property type="match status" value="1"/>
</dbReference>
<evidence type="ECO:0000256" key="11">
    <source>
        <dbReference type="HAMAP-Rule" id="MF_03061"/>
    </source>
</evidence>
<evidence type="ECO:0000256" key="10">
    <source>
        <dbReference type="ARBA" id="ARBA00046571"/>
    </source>
</evidence>
<dbReference type="Gene3D" id="3.30.70.870">
    <property type="entry name" value="Elongation Factor G (Translational Gtpase), domain 3"/>
    <property type="match status" value="1"/>
</dbReference>
<evidence type="ECO:0000256" key="8">
    <source>
        <dbReference type="ARBA" id="ARBA00023134"/>
    </source>
</evidence>